<dbReference type="PANTHER" id="PTHR42812">
    <property type="entry name" value="BETA-XYLOSIDASE"/>
    <property type="match status" value="1"/>
</dbReference>
<evidence type="ECO:0000256" key="2">
    <source>
        <dbReference type="ARBA" id="ARBA00022801"/>
    </source>
</evidence>
<feature type="domain" description="F5/8 type C" evidence="5">
    <location>
        <begin position="333"/>
        <end position="487"/>
    </location>
</feature>
<dbReference type="Gene3D" id="2.60.40.10">
    <property type="entry name" value="Immunoglobulins"/>
    <property type="match status" value="1"/>
</dbReference>
<dbReference type="InterPro" id="IPR013783">
    <property type="entry name" value="Ig-like_fold"/>
</dbReference>
<proteinExistence type="inferred from homology"/>
<dbReference type="InterPro" id="IPR006710">
    <property type="entry name" value="Glyco_hydro_43"/>
</dbReference>
<dbReference type="RefSeq" id="WP_377975241.1">
    <property type="nucleotide sequence ID" value="NZ_JBBKYA010000002.1"/>
</dbReference>
<dbReference type="Gene3D" id="2.115.10.20">
    <property type="entry name" value="Glycosyl hydrolase domain, family 43"/>
    <property type="match status" value="1"/>
</dbReference>
<dbReference type="Pfam" id="PF00754">
    <property type="entry name" value="F5_F8_type_C"/>
    <property type="match status" value="1"/>
</dbReference>
<dbReference type="InterPro" id="IPR003961">
    <property type="entry name" value="FN3_dom"/>
</dbReference>
<dbReference type="CDD" id="cd08982">
    <property type="entry name" value="GH43-like"/>
    <property type="match status" value="1"/>
</dbReference>
<dbReference type="InterPro" id="IPR051795">
    <property type="entry name" value="Glycosyl_Hydrlase_43"/>
</dbReference>
<sequence length="580" mass="66148">MKNVFVVIFLCGISFMSLGQKTYCNPMNLDYGFTPIPNFSEQGRHRATADPVISFFKNQYYLFSTNQWGYWVSNDLVDWKFIPRKFLQPYHKVYDELCAPATLTLGDSLLVIGSTYEKNFTLWYSQHPQTDNWKEAVHAFTAGAWDPAFFEDDDKRVYLYHGSSNTFPMYGQEIDRKTLQPIGERHELIRLHDDIHGWERFGEYQDNTFLKPFMEGAWMNKYKGKYYLQYGAPGTEFSSYGDGVYTSDKPFGPFTYQAHNPFSFKPGGFTRGAGHGATFEGQYGNWWHVSTITIAVKNSFERRLGLWPTAFDADGILYTNTAYGDYPHRMPTARVENPRDLFTGWMLLNYNKPVRVSSSLPGYGANYAVDEQMKTYWSAKSAKAGEFIESDLGEVSTVRAIQVNYADQDVDSSFLGKIPGIYHQYVIESSLDGKRWSVAVDKSANKTDVPHDYVELAKPIEARFIRLTNKHMAAGKFAISGLRVFGLGHGEKPGVVKGLIVLRGDHDKRSAWLKWGHISNATGYVVYSGISPDKLYTSVQVFGSNEYYFKSMDKDRTYYFQIEAFNENGIGVRGPVIKSE</sequence>
<dbReference type="SUPFAM" id="SSF49785">
    <property type="entry name" value="Galactose-binding domain-like"/>
    <property type="match status" value="1"/>
</dbReference>
<keyword evidence="2 4" id="KW-0378">Hydrolase</keyword>
<dbReference type="InterPro" id="IPR000421">
    <property type="entry name" value="FA58C"/>
</dbReference>
<comment type="similarity">
    <text evidence="1 4">Belongs to the glycosyl hydrolase 43 family.</text>
</comment>
<name>A0ABW6CXB7_9BACT</name>
<dbReference type="InterPro" id="IPR036116">
    <property type="entry name" value="FN3_sf"/>
</dbReference>
<evidence type="ECO:0000256" key="1">
    <source>
        <dbReference type="ARBA" id="ARBA00009865"/>
    </source>
</evidence>
<comment type="caution">
    <text evidence="6">The sequence shown here is derived from an EMBL/GenBank/DDBJ whole genome shotgun (WGS) entry which is preliminary data.</text>
</comment>
<protein>
    <submittedName>
        <fullName evidence="6">Family 43 glycosylhydrolase</fullName>
    </submittedName>
</protein>
<dbReference type="SUPFAM" id="SSF75005">
    <property type="entry name" value="Arabinanase/levansucrase/invertase"/>
    <property type="match status" value="1"/>
</dbReference>
<reference evidence="6 7" key="1">
    <citation type="submission" date="2024-03" db="EMBL/GenBank/DDBJ databases">
        <title>Aquirufa genome sequencing.</title>
        <authorList>
            <person name="Pitt A."/>
            <person name="Hahn M.W."/>
        </authorList>
    </citation>
    <scope>NUCLEOTIDE SEQUENCE [LARGE SCALE GENOMIC DNA]</scope>
    <source>
        <strain evidence="6 7">PLAD-142S6K</strain>
    </source>
</reference>
<keyword evidence="7" id="KW-1185">Reference proteome</keyword>
<dbReference type="Gene3D" id="2.60.120.260">
    <property type="entry name" value="Galactose-binding domain-like"/>
    <property type="match status" value="1"/>
</dbReference>
<dbReference type="EMBL" id="JBBKYA010000002">
    <property type="protein sequence ID" value="MFD3275349.1"/>
    <property type="molecule type" value="Genomic_DNA"/>
</dbReference>
<gene>
    <name evidence="6" type="ORF">SKC38_03810</name>
</gene>
<keyword evidence="3 4" id="KW-0326">Glycosidase</keyword>
<evidence type="ECO:0000256" key="3">
    <source>
        <dbReference type="ARBA" id="ARBA00023295"/>
    </source>
</evidence>
<dbReference type="CDD" id="cd00063">
    <property type="entry name" value="FN3"/>
    <property type="match status" value="1"/>
</dbReference>
<organism evidence="6 7">
    <name type="scientific">Aquirufa echingensis</name>
    <dbReference type="NCBI Taxonomy" id="3096516"/>
    <lineage>
        <taxon>Bacteria</taxon>
        <taxon>Pseudomonadati</taxon>
        <taxon>Bacteroidota</taxon>
        <taxon>Cytophagia</taxon>
        <taxon>Cytophagales</taxon>
        <taxon>Flectobacillaceae</taxon>
        <taxon>Aquirufa</taxon>
    </lineage>
</organism>
<dbReference type="PROSITE" id="PS50022">
    <property type="entry name" value="FA58C_3"/>
    <property type="match status" value="1"/>
</dbReference>
<dbReference type="InterPro" id="IPR023296">
    <property type="entry name" value="Glyco_hydro_beta-prop_sf"/>
</dbReference>
<evidence type="ECO:0000259" key="5">
    <source>
        <dbReference type="PROSITE" id="PS50022"/>
    </source>
</evidence>
<dbReference type="Proteomes" id="UP001598114">
    <property type="component" value="Unassembled WGS sequence"/>
</dbReference>
<dbReference type="Pfam" id="PF04616">
    <property type="entry name" value="Glyco_hydro_43"/>
    <property type="match status" value="1"/>
</dbReference>
<dbReference type="PANTHER" id="PTHR42812:SF12">
    <property type="entry name" value="BETA-XYLOSIDASE-RELATED"/>
    <property type="match status" value="1"/>
</dbReference>
<dbReference type="SUPFAM" id="SSF49265">
    <property type="entry name" value="Fibronectin type III"/>
    <property type="match status" value="1"/>
</dbReference>
<dbReference type="InterPro" id="IPR008979">
    <property type="entry name" value="Galactose-bd-like_sf"/>
</dbReference>
<evidence type="ECO:0000313" key="6">
    <source>
        <dbReference type="EMBL" id="MFD3275349.1"/>
    </source>
</evidence>
<evidence type="ECO:0000313" key="7">
    <source>
        <dbReference type="Proteomes" id="UP001598114"/>
    </source>
</evidence>
<evidence type="ECO:0000256" key="4">
    <source>
        <dbReference type="RuleBase" id="RU361187"/>
    </source>
</evidence>
<accession>A0ABW6CXB7</accession>